<dbReference type="EMBL" id="UINC01001556">
    <property type="protein sequence ID" value="SUZ83552.1"/>
    <property type="molecule type" value="Genomic_DNA"/>
</dbReference>
<dbReference type="AlphaFoldDB" id="A0A381QVU7"/>
<feature type="transmembrane region" description="Helical" evidence="1">
    <location>
        <begin position="12"/>
        <end position="29"/>
    </location>
</feature>
<accession>A0A381QVU7</accession>
<reference evidence="2" key="1">
    <citation type="submission" date="2018-05" db="EMBL/GenBank/DDBJ databases">
        <authorList>
            <person name="Lanie J.A."/>
            <person name="Ng W.-L."/>
            <person name="Kazmierczak K.M."/>
            <person name="Andrzejewski T.M."/>
            <person name="Davidsen T.M."/>
            <person name="Wayne K.J."/>
            <person name="Tettelin H."/>
            <person name="Glass J.I."/>
            <person name="Rusch D."/>
            <person name="Podicherti R."/>
            <person name="Tsui H.-C.T."/>
            <person name="Winkler M.E."/>
        </authorList>
    </citation>
    <scope>NUCLEOTIDE SEQUENCE</scope>
</reference>
<organism evidence="2">
    <name type="scientific">marine metagenome</name>
    <dbReference type="NCBI Taxonomy" id="408172"/>
    <lineage>
        <taxon>unclassified sequences</taxon>
        <taxon>metagenomes</taxon>
        <taxon>ecological metagenomes</taxon>
    </lineage>
</organism>
<keyword evidence="1" id="KW-0812">Transmembrane</keyword>
<keyword evidence="1" id="KW-1133">Transmembrane helix</keyword>
<proteinExistence type="predicted"/>
<sequence length="64" mass="7179">MTRVTISKEKQLIFWTLIANFSATAYHAYSRYTNPDEKTESSMSGADGALSVLLLQTRLPKRLG</sequence>
<name>A0A381QVU7_9ZZZZ</name>
<keyword evidence="1" id="KW-0472">Membrane</keyword>
<evidence type="ECO:0000256" key="1">
    <source>
        <dbReference type="SAM" id="Phobius"/>
    </source>
</evidence>
<protein>
    <submittedName>
        <fullName evidence="2">Uncharacterized protein</fullName>
    </submittedName>
</protein>
<gene>
    <name evidence="2" type="ORF">METZ01_LOCUS36406</name>
</gene>
<evidence type="ECO:0000313" key="2">
    <source>
        <dbReference type="EMBL" id="SUZ83552.1"/>
    </source>
</evidence>